<dbReference type="Proteomes" id="UP000638313">
    <property type="component" value="Unassembled WGS sequence"/>
</dbReference>
<evidence type="ECO:0000256" key="1">
    <source>
        <dbReference type="ARBA" id="ARBA00006034"/>
    </source>
</evidence>
<accession>A0A919EB58</accession>
<comment type="caution">
    <text evidence="4">The sequence shown here is derived from an EMBL/GenBank/DDBJ whole genome shotgun (WGS) entry which is preliminary data.</text>
</comment>
<sequence length="255" mass="28572">MELKGETKVNSTESTTVDGAADQYVVDGRTKANFGLAAKQLSLSGKRAILLVSVGQRYHEGDKLRATVELVNRSGFQQLTVAVADTLQRTNYLRLGPEDAYARALREGDEWLERNDKLLGRLTVAHDVLRWDEALQDPSYPGFRQRVEQAYAQNPAYREAVHATIGKFIERLLARDPQADTEVAFRNCLSYLIEECPIIMPMWAHQGYDYVIYPQPMTAAMAETQRLFVTGEYPGKGSWLSLKFKKRAGAPVAAS</sequence>
<evidence type="ECO:0000256" key="2">
    <source>
        <dbReference type="ARBA" id="ARBA00022679"/>
    </source>
</evidence>
<dbReference type="InterPro" id="IPR038622">
    <property type="entry name" value="CDPS_sf"/>
</dbReference>
<dbReference type="AlphaFoldDB" id="A0A919EB58"/>
<proteinExistence type="inferred from homology"/>
<name>A0A919EB58_9ACTN</name>
<evidence type="ECO:0000256" key="3">
    <source>
        <dbReference type="ARBA" id="ARBA00030771"/>
    </source>
</evidence>
<dbReference type="InterPro" id="IPR030903">
    <property type="entry name" value="CDPS"/>
</dbReference>
<keyword evidence="5" id="KW-1185">Reference proteome</keyword>
<reference evidence="4" key="1">
    <citation type="journal article" date="2014" name="Int. J. Syst. Evol. Microbiol.">
        <title>Complete genome sequence of Corynebacterium casei LMG S-19264T (=DSM 44701T), isolated from a smear-ripened cheese.</title>
        <authorList>
            <consortium name="US DOE Joint Genome Institute (JGI-PGF)"/>
            <person name="Walter F."/>
            <person name="Albersmeier A."/>
            <person name="Kalinowski J."/>
            <person name="Ruckert C."/>
        </authorList>
    </citation>
    <scope>NUCLEOTIDE SEQUENCE</scope>
    <source>
        <strain evidence="4">JCM 4059</strain>
    </source>
</reference>
<gene>
    <name evidence="4" type="ORF">GCM10010218_09680</name>
</gene>
<dbReference type="Gene3D" id="3.40.50.11710">
    <property type="entry name" value="Cyclodipeptide synthase"/>
    <property type="match status" value="1"/>
</dbReference>
<comment type="similarity">
    <text evidence="1">Belongs to the CDPS family.</text>
</comment>
<dbReference type="GO" id="GO:0016755">
    <property type="term" value="F:aminoacyltransferase activity"/>
    <property type="evidence" value="ECO:0007669"/>
    <property type="project" value="InterPro"/>
</dbReference>
<dbReference type="NCBIfam" id="TIGR04539">
    <property type="entry name" value="tRNA_cyclodipep"/>
    <property type="match status" value="1"/>
</dbReference>
<reference evidence="4" key="2">
    <citation type="submission" date="2020-09" db="EMBL/GenBank/DDBJ databases">
        <authorList>
            <person name="Sun Q."/>
            <person name="Ohkuma M."/>
        </authorList>
    </citation>
    <scope>NUCLEOTIDE SEQUENCE</scope>
    <source>
        <strain evidence="4">JCM 4059</strain>
    </source>
</reference>
<dbReference type="Pfam" id="PF16715">
    <property type="entry name" value="CDPS"/>
    <property type="match status" value="1"/>
</dbReference>
<organism evidence="4 5">
    <name type="scientific">Streptomyces mashuensis</name>
    <dbReference type="NCBI Taxonomy" id="33904"/>
    <lineage>
        <taxon>Bacteria</taxon>
        <taxon>Bacillati</taxon>
        <taxon>Actinomycetota</taxon>
        <taxon>Actinomycetes</taxon>
        <taxon>Kitasatosporales</taxon>
        <taxon>Streptomycetaceae</taxon>
        <taxon>Streptomyces</taxon>
    </lineage>
</organism>
<evidence type="ECO:0000313" key="4">
    <source>
        <dbReference type="EMBL" id="GHF30454.1"/>
    </source>
</evidence>
<dbReference type="EMBL" id="BNBD01000001">
    <property type="protein sequence ID" value="GHF30454.1"/>
    <property type="molecule type" value="Genomic_DNA"/>
</dbReference>
<evidence type="ECO:0000313" key="5">
    <source>
        <dbReference type="Proteomes" id="UP000638313"/>
    </source>
</evidence>
<protein>
    <recommendedName>
        <fullName evidence="3">Cyclodipeptide synthase</fullName>
    </recommendedName>
</protein>
<keyword evidence="2" id="KW-0808">Transferase</keyword>